<protein>
    <recommendedName>
        <fullName evidence="3">V-ATPase proteolipid subunit C-like domain-containing protein</fullName>
    </recommendedName>
</protein>
<gene>
    <name evidence="2" type="ORF">S03H2_47970</name>
</gene>
<evidence type="ECO:0000313" key="2">
    <source>
        <dbReference type="EMBL" id="GAH75281.1"/>
    </source>
</evidence>
<dbReference type="AlphaFoldDB" id="X1HYP0"/>
<evidence type="ECO:0000256" key="1">
    <source>
        <dbReference type="SAM" id="Phobius"/>
    </source>
</evidence>
<comment type="caution">
    <text evidence="2">The sequence shown here is derived from an EMBL/GenBank/DDBJ whole genome shotgun (WGS) entry which is preliminary data.</text>
</comment>
<name>X1HYP0_9ZZZZ</name>
<organism evidence="2">
    <name type="scientific">marine sediment metagenome</name>
    <dbReference type="NCBI Taxonomy" id="412755"/>
    <lineage>
        <taxon>unclassified sequences</taxon>
        <taxon>metagenomes</taxon>
        <taxon>ecological metagenomes</taxon>
    </lineage>
</organism>
<feature type="transmembrane region" description="Helical" evidence="1">
    <location>
        <begin position="44"/>
        <end position="65"/>
    </location>
</feature>
<dbReference type="EMBL" id="BARU01030205">
    <property type="protein sequence ID" value="GAH75281.1"/>
    <property type="molecule type" value="Genomic_DNA"/>
</dbReference>
<proteinExistence type="predicted"/>
<accession>X1HYP0</accession>
<keyword evidence="1" id="KW-0812">Transmembrane</keyword>
<sequence>MLVDGYAIGLAVGLGAGIAIGISIGKRQKPWSELTAGEKKARIITIAAGVVLSIAGVIFFLVRLYP</sequence>
<keyword evidence="1" id="KW-0472">Membrane</keyword>
<feature type="transmembrane region" description="Helical" evidence="1">
    <location>
        <begin position="6"/>
        <end position="24"/>
    </location>
</feature>
<keyword evidence="1" id="KW-1133">Transmembrane helix</keyword>
<reference evidence="2" key="1">
    <citation type="journal article" date="2014" name="Front. Microbiol.">
        <title>High frequency of phylogenetically diverse reductive dehalogenase-homologous genes in deep subseafloor sedimentary metagenomes.</title>
        <authorList>
            <person name="Kawai M."/>
            <person name="Futagami T."/>
            <person name="Toyoda A."/>
            <person name="Takaki Y."/>
            <person name="Nishi S."/>
            <person name="Hori S."/>
            <person name="Arai W."/>
            <person name="Tsubouchi T."/>
            <person name="Morono Y."/>
            <person name="Uchiyama I."/>
            <person name="Ito T."/>
            <person name="Fujiyama A."/>
            <person name="Inagaki F."/>
            <person name="Takami H."/>
        </authorList>
    </citation>
    <scope>NUCLEOTIDE SEQUENCE</scope>
    <source>
        <strain evidence="2">Expedition CK06-06</strain>
    </source>
</reference>
<evidence type="ECO:0008006" key="3">
    <source>
        <dbReference type="Google" id="ProtNLM"/>
    </source>
</evidence>